<feature type="region of interest" description="Disordered" evidence="1">
    <location>
        <begin position="24"/>
        <end position="89"/>
    </location>
</feature>
<evidence type="ECO:0000313" key="5">
    <source>
        <dbReference type="Proteomes" id="UP000295781"/>
    </source>
</evidence>
<dbReference type="PROSITE" id="PS51257">
    <property type="entry name" value="PROKAR_LIPOPROTEIN"/>
    <property type="match status" value="1"/>
</dbReference>
<organism evidence="4 5">
    <name type="scientific">Sorangium cellulosum</name>
    <name type="common">Polyangium cellulosum</name>
    <dbReference type="NCBI Taxonomy" id="56"/>
    <lineage>
        <taxon>Bacteria</taxon>
        <taxon>Pseudomonadati</taxon>
        <taxon>Myxococcota</taxon>
        <taxon>Polyangia</taxon>
        <taxon>Polyangiales</taxon>
        <taxon>Polyangiaceae</taxon>
        <taxon>Sorangium</taxon>
    </lineage>
</organism>
<proteinExistence type="predicted"/>
<evidence type="ECO:0000259" key="3">
    <source>
        <dbReference type="Pfam" id="PF21340"/>
    </source>
</evidence>
<name>A0A4P2QBY0_SORCE</name>
<evidence type="ECO:0000256" key="2">
    <source>
        <dbReference type="SAM" id="SignalP"/>
    </source>
</evidence>
<dbReference type="InterPro" id="IPR013320">
    <property type="entry name" value="ConA-like_dom_sf"/>
</dbReference>
<accession>A0A4P2QBY0</accession>
<dbReference type="Pfam" id="PF21340">
    <property type="entry name" value="Polysacc_lyase-like"/>
    <property type="match status" value="1"/>
</dbReference>
<reference evidence="4 5" key="1">
    <citation type="submission" date="2015-09" db="EMBL/GenBank/DDBJ databases">
        <title>Sorangium comparison.</title>
        <authorList>
            <person name="Zaburannyi N."/>
            <person name="Bunk B."/>
            <person name="Overmann J."/>
            <person name="Mueller R."/>
        </authorList>
    </citation>
    <scope>NUCLEOTIDE SEQUENCE [LARGE SCALE GENOMIC DNA]</scope>
    <source>
        <strain evidence="4 5">So ceGT47</strain>
    </source>
</reference>
<keyword evidence="2" id="KW-0732">Signal</keyword>
<dbReference type="Proteomes" id="UP000295781">
    <property type="component" value="Chromosome"/>
</dbReference>
<feature type="compositionally biased region" description="Gly residues" evidence="1">
    <location>
        <begin position="40"/>
        <end position="89"/>
    </location>
</feature>
<evidence type="ECO:0000313" key="4">
    <source>
        <dbReference type="EMBL" id="AUX27230.1"/>
    </source>
</evidence>
<feature type="chain" id="PRO_5020553512" description="Cip1-like core domain-containing protein" evidence="2">
    <location>
        <begin position="25"/>
        <end position="350"/>
    </location>
</feature>
<dbReference type="AlphaFoldDB" id="A0A4P2QBY0"/>
<dbReference type="SUPFAM" id="SSF49899">
    <property type="entry name" value="Concanavalin A-like lectins/glucanases"/>
    <property type="match status" value="1"/>
</dbReference>
<feature type="domain" description="Cip1-like core" evidence="3">
    <location>
        <begin position="241"/>
        <end position="341"/>
    </location>
</feature>
<dbReference type="EMBL" id="CP012670">
    <property type="protein sequence ID" value="AUX27230.1"/>
    <property type="molecule type" value="Genomic_DNA"/>
</dbReference>
<feature type="signal peptide" evidence="2">
    <location>
        <begin position="1"/>
        <end position="24"/>
    </location>
</feature>
<evidence type="ECO:0000256" key="1">
    <source>
        <dbReference type="SAM" id="MobiDB-lite"/>
    </source>
</evidence>
<dbReference type="RefSeq" id="WP_242515614.1">
    <property type="nucleotide sequence ID" value="NZ_CP012670.1"/>
</dbReference>
<dbReference type="Gene3D" id="2.60.120.200">
    <property type="match status" value="1"/>
</dbReference>
<dbReference type="InterPro" id="IPR048955">
    <property type="entry name" value="Cip1-like_core"/>
</dbReference>
<gene>
    <name evidence="4" type="ORF">SOCEGT47_078130</name>
</gene>
<protein>
    <recommendedName>
        <fullName evidence="3">Cip1-like core domain-containing protein</fullName>
    </recommendedName>
</protein>
<sequence>MNTKLRSCVTLLALLATAAMGAAACSDDDSGGTTSTSTSGTGGGNGGNDGGGGNGEGGNGEGGSGEGGSGEGGSGEGGSGEGGSGEGGNGGGASACAGLYCDDFEAYTAAEAPGGKWTVYTAMDGSAVSVDTGKAYSGTKSVKVTTPQSSGDDNYKSAMIQFKDESALPVEGNVVHGRMMFFLESAPETDVHWTIVDGAGVVPNSDFEGMPYSAVYRYGGQHPVEGGSQLMANYDTPGYWSDPRTAPQTDCWHHAEGKVVPVGEWTCVEFSFDGPKNEMRFWLNGAEITELKMSGTGQGCANSVEDYEWTAPEFTSLGFGWESYQEDAPRTMWIDDVVIGTEPIGCPTQQ</sequence>